<gene>
    <name evidence="2" type="ORF">GSLYS_00020703001</name>
</gene>
<keyword evidence="3" id="KW-1185">Reference proteome</keyword>
<dbReference type="CDD" id="cd20237">
    <property type="entry name" value="PFM_LIN24-like"/>
    <property type="match status" value="1"/>
</dbReference>
<dbReference type="EMBL" id="CAXITT010000961">
    <property type="protein sequence ID" value="CAL1547378.1"/>
    <property type="molecule type" value="Genomic_DNA"/>
</dbReference>
<evidence type="ECO:0000313" key="2">
    <source>
        <dbReference type="EMBL" id="CAL1547378.1"/>
    </source>
</evidence>
<accession>A0AAV2IMG5</accession>
<dbReference type="Pfam" id="PF03318">
    <property type="entry name" value="ETX_MTX2"/>
    <property type="match status" value="1"/>
</dbReference>
<dbReference type="PANTHER" id="PTHR39369">
    <property type="entry name" value="LIN-24 (TWENTY-FOUR) LIKE"/>
    <property type="match status" value="1"/>
</dbReference>
<dbReference type="PANTHER" id="PTHR39369:SF6">
    <property type="entry name" value="LIN-24 (TWENTY-FOUR) LIKE"/>
    <property type="match status" value="1"/>
</dbReference>
<organism evidence="2 3">
    <name type="scientific">Lymnaea stagnalis</name>
    <name type="common">Great pond snail</name>
    <name type="synonym">Helix stagnalis</name>
    <dbReference type="NCBI Taxonomy" id="6523"/>
    <lineage>
        <taxon>Eukaryota</taxon>
        <taxon>Metazoa</taxon>
        <taxon>Spiralia</taxon>
        <taxon>Lophotrochozoa</taxon>
        <taxon>Mollusca</taxon>
        <taxon>Gastropoda</taxon>
        <taxon>Heterobranchia</taxon>
        <taxon>Euthyneura</taxon>
        <taxon>Panpulmonata</taxon>
        <taxon>Hygrophila</taxon>
        <taxon>Lymnaeoidea</taxon>
        <taxon>Lymnaeidae</taxon>
        <taxon>Lymnaea</taxon>
    </lineage>
</organism>
<dbReference type="AlphaFoldDB" id="A0AAV2IMG5"/>
<evidence type="ECO:0000313" key="3">
    <source>
        <dbReference type="Proteomes" id="UP001497497"/>
    </source>
</evidence>
<proteinExistence type="predicted"/>
<comment type="caution">
    <text evidence="2">The sequence shown here is derived from an EMBL/GenBank/DDBJ whole genome shotgun (WGS) entry which is preliminary data.</text>
</comment>
<sequence length="339" mass="38799">MFSCCMQMPVMEEEKPLVVDLKKILCDKAWSSFRSTFGTCQRRFLKRDKFLFEVPENYFLFETVEQTLKPRRHLGIIPPDDRDRADGGASDAVNKQLNQGMLKGKVSHIRDLTNPEVLSLDTVFKNDTAERQLYKFRFEKSRRTEINVSFQKGFTFGGKANFSIGIPKIFGEGELGIETEMQYQVSRSEGQTFEETIVMEATSDIAVGPNSCYTANVQLEEKNLFADFKIISRLSMPQGRAPVYIKRKSDGEQVFVYNAKNLPDIFDQQMVPCAQQVKESPDDKHPSPTKIDFVIEGVVKGNLACNHRIELKSDEAPELKSEAQSRLYREGKNDDDRRF</sequence>
<evidence type="ECO:0000256" key="1">
    <source>
        <dbReference type="SAM" id="MobiDB-lite"/>
    </source>
</evidence>
<protein>
    <submittedName>
        <fullName evidence="2">Uncharacterized protein</fullName>
    </submittedName>
</protein>
<feature type="region of interest" description="Disordered" evidence="1">
    <location>
        <begin position="314"/>
        <end position="339"/>
    </location>
</feature>
<dbReference type="SUPFAM" id="SSF56973">
    <property type="entry name" value="Aerolisin/ETX pore-forming domain"/>
    <property type="match status" value="1"/>
</dbReference>
<name>A0AAV2IMG5_LYMST</name>
<dbReference type="Gene3D" id="2.170.15.10">
    <property type="entry name" value="Proaerolysin, chain A, domain 3"/>
    <property type="match status" value="1"/>
</dbReference>
<dbReference type="InterPro" id="IPR004991">
    <property type="entry name" value="Aerolysin-like"/>
</dbReference>
<reference evidence="2 3" key="1">
    <citation type="submission" date="2024-04" db="EMBL/GenBank/DDBJ databases">
        <authorList>
            <consortium name="Genoscope - CEA"/>
            <person name="William W."/>
        </authorList>
    </citation>
    <scope>NUCLEOTIDE SEQUENCE [LARGE SCALE GENOMIC DNA]</scope>
</reference>
<dbReference type="Proteomes" id="UP001497497">
    <property type="component" value="Unassembled WGS sequence"/>
</dbReference>